<organism evidence="1 2">
    <name type="scientific">Kingella kingae ATCC 23330</name>
    <dbReference type="NCBI Taxonomy" id="887327"/>
    <lineage>
        <taxon>Bacteria</taxon>
        <taxon>Pseudomonadati</taxon>
        <taxon>Pseudomonadota</taxon>
        <taxon>Betaproteobacteria</taxon>
        <taxon>Neisseriales</taxon>
        <taxon>Neisseriaceae</taxon>
        <taxon>Kingella</taxon>
    </lineage>
</organism>
<evidence type="ECO:0000313" key="1">
    <source>
        <dbReference type="EMBL" id="EGK07000.1"/>
    </source>
</evidence>
<reference evidence="1 2" key="1">
    <citation type="submission" date="2011-04" db="EMBL/GenBank/DDBJ databases">
        <authorList>
            <person name="Muzny D."/>
            <person name="Qin X."/>
            <person name="Deng J."/>
            <person name="Jiang H."/>
            <person name="Liu Y."/>
            <person name="Qu J."/>
            <person name="Song X.-Z."/>
            <person name="Zhang L."/>
            <person name="Thornton R."/>
            <person name="Coyle M."/>
            <person name="Francisco L."/>
            <person name="Jackson L."/>
            <person name="Javaid M."/>
            <person name="Korchina V."/>
            <person name="Kovar C."/>
            <person name="Mata R."/>
            <person name="Mathew T."/>
            <person name="Ngo R."/>
            <person name="Nguyen L."/>
            <person name="Nguyen N."/>
            <person name="Okwuonu G."/>
            <person name="Ongeri F."/>
            <person name="Pham C."/>
            <person name="Simmons D."/>
            <person name="Wilczek-Boney K."/>
            <person name="Hale W."/>
            <person name="Jakkamsetti A."/>
            <person name="Pham P."/>
            <person name="Ruth R."/>
            <person name="San Lucas F."/>
            <person name="Warren J."/>
            <person name="Zhang J."/>
            <person name="Zhao Z."/>
            <person name="Zhou C."/>
            <person name="Zhu D."/>
            <person name="Lee S."/>
            <person name="Bess C."/>
            <person name="Blankenburg K."/>
            <person name="Forbes L."/>
            <person name="Fu Q."/>
            <person name="Gubbala S."/>
            <person name="Hirani K."/>
            <person name="Jayaseelan J.C."/>
            <person name="Lara F."/>
            <person name="Munidasa M."/>
            <person name="Palculict T."/>
            <person name="Patil S."/>
            <person name="Pu L.-L."/>
            <person name="Saada N."/>
            <person name="Tang L."/>
            <person name="Weissenberger G."/>
            <person name="Zhu Y."/>
            <person name="Hemphill L."/>
            <person name="Shang Y."/>
            <person name="Youmans B."/>
            <person name="Ayvaz T."/>
            <person name="Ross M."/>
            <person name="Santibanez J."/>
            <person name="Aqrawi P."/>
            <person name="Gross S."/>
            <person name="Joshi V."/>
            <person name="Fowler G."/>
            <person name="Nazareth L."/>
            <person name="Reid J."/>
            <person name="Worley K."/>
            <person name="Petrosino J."/>
            <person name="Highlander S."/>
            <person name="Gibbs R."/>
        </authorList>
    </citation>
    <scope>NUCLEOTIDE SEQUENCE [LARGE SCALE GENOMIC DNA]</scope>
    <source>
        <strain evidence="1 2">ATCC 23330</strain>
    </source>
</reference>
<gene>
    <name evidence="1" type="ORF">HMPREF0476_1924</name>
</gene>
<accession>F5S9P1</accession>
<dbReference type="Proteomes" id="UP000004207">
    <property type="component" value="Unassembled WGS sequence"/>
</dbReference>
<evidence type="ECO:0000313" key="2">
    <source>
        <dbReference type="Proteomes" id="UP000004207"/>
    </source>
</evidence>
<comment type="caution">
    <text evidence="1">The sequence shown here is derived from an EMBL/GenBank/DDBJ whole genome shotgun (WGS) entry which is preliminary data.</text>
</comment>
<keyword evidence="2" id="KW-1185">Reference proteome</keyword>
<proteinExistence type="predicted"/>
<dbReference type="EMBL" id="AFHS01000066">
    <property type="protein sequence ID" value="EGK07000.1"/>
    <property type="molecule type" value="Genomic_DNA"/>
</dbReference>
<name>F5S9P1_KINKI</name>
<dbReference type="HOGENOM" id="CLU_3234771_0_0_4"/>
<sequence length="43" mass="4700">MNQQKVQAALLFTPPHAAQYLATSQTVPPMQGLSSKLIANIYK</sequence>
<dbReference type="AlphaFoldDB" id="F5S9P1"/>
<protein>
    <submittedName>
        <fullName evidence="1">Uncharacterized protein</fullName>
    </submittedName>
</protein>